<keyword evidence="3" id="KW-1185">Reference proteome</keyword>
<reference evidence="2" key="1">
    <citation type="journal article" date="2019" name="Environ. Microbiol.">
        <title>Fungal ecological strategies reflected in gene transcription - a case study of two litter decomposers.</title>
        <authorList>
            <person name="Barbi F."/>
            <person name="Kohler A."/>
            <person name="Barry K."/>
            <person name="Baskaran P."/>
            <person name="Daum C."/>
            <person name="Fauchery L."/>
            <person name="Ihrmark K."/>
            <person name="Kuo A."/>
            <person name="LaButti K."/>
            <person name="Lipzen A."/>
            <person name="Morin E."/>
            <person name="Grigoriev I.V."/>
            <person name="Henrissat B."/>
            <person name="Lindahl B."/>
            <person name="Martin F."/>
        </authorList>
    </citation>
    <scope>NUCLEOTIDE SEQUENCE</scope>
    <source>
        <strain evidence="2">JB14</strain>
    </source>
</reference>
<dbReference type="EMBL" id="ML769816">
    <property type="protein sequence ID" value="KAE9387211.1"/>
    <property type="molecule type" value="Genomic_DNA"/>
</dbReference>
<proteinExistence type="predicted"/>
<feature type="region of interest" description="Disordered" evidence="1">
    <location>
        <begin position="14"/>
        <end position="151"/>
    </location>
</feature>
<feature type="compositionally biased region" description="Polar residues" evidence="1">
    <location>
        <begin position="61"/>
        <end position="75"/>
    </location>
</feature>
<feature type="compositionally biased region" description="Polar residues" evidence="1">
    <location>
        <begin position="86"/>
        <end position="99"/>
    </location>
</feature>
<organism evidence="2 3">
    <name type="scientific">Gymnopus androsaceus JB14</name>
    <dbReference type="NCBI Taxonomy" id="1447944"/>
    <lineage>
        <taxon>Eukaryota</taxon>
        <taxon>Fungi</taxon>
        <taxon>Dikarya</taxon>
        <taxon>Basidiomycota</taxon>
        <taxon>Agaricomycotina</taxon>
        <taxon>Agaricomycetes</taxon>
        <taxon>Agaricomycetidae</taxon>
        <taxon>Agaricales</taxon>
        <taxon>Marasmiineae</taxon>
        <taxon>Omphalotaceae</taxon>
        <taxon>Gymnopus</taxon>
    </lineage>
</organism>
<evidence type="ECO:0000256" key="1">
    <source>
        <dbReference type="SAM" id="MobiDB-lite"/>
    </source>
</evidence>
<accession>A0A6A4GN75</accession>
<name>A0A6A4GN75_9AGAR</name>
<feature type="compositionally biased region" description="Basic and acidic residues" evidence="1">
    <location>
        <begin position="14"/>
        <end position="28"/>
    </location>
</feature>
<dbReference type="AlphaFoldDB" id="A0A6A4GN75"/>
<gene>
    <name evidence="2" type="ORF">BT96DRAFT_1005357</name>
</gene>
<protein>
    <submittedName>
        <fullName evidence="2">Uncharacterized protein</fullName>
    </submittedName>
</protein>
<evidence type="ECO:0000313" key="3">
    <source>
        <dbReference type="Proteomes" id="UP000799118"/>
    </source>
</evidence>
<dbReference type="Proteomes" id="UP000799118">
    <property type="component" value="Unassembled WGS sequence"/>
</dbReference>
<feature type="compositionally biased region" description="Low complexity" evidence="1">
    <location>
        <begin position="128"/>
        <end position="141"/>
    </location>
</feature>
<evidence type="ECO:0000313" key="2">
    <source>
        <dbReference type="EMBL" id="KAE9387211.1"/>
    </source>
</evidence>
<sequence length="151" mass="16852">MGRPFWSVVLAEKAKKREVEERKEKEGDESSENAWGSSRQDRTGLWGTSDAGLWSDRGWTHSGSSWHDTNVSSWGNDGEAIENVWTRMTTPQSNSNASESPAGGLRSDEEVPTRQLSHLSRSPRRSSRSQSPRCSQSPRASLHLSLSPRRS</sequence>